<keyword evidence="2" id="KW-1185">Reference proteome</keyword>
<accession>A0ACB8TCD3</accession>
<evidence type="ECO:0000313" key="2">
    <source>
        <dbReference type="Proteomes" id="UP000814140"/>
    </source>
</evidence>
<protein>
    <submittedName>
        <fullName evidence="1">Uncharacterized protein</fullName>
    </submittedName>
</protein>
<evidence type="ECO:0000313" key="1">
    <source>
        <dbReference type="EMBL" id="KAI0066260.1"/>
    </source>
</evidence>
<name>A0ACB8TCD3_9AGAM</name>
<comment type="caution">
    <text evidence="1">The sequence shown here is derived from an EMBL/GenBank/DDBJ whole genome shotgun (WGS) entry which is preliminary data.</text>
</comment>
<dbReference type="Proteomes" id="UP000814140">
    <property type="component" value="Unassembled WGS sequence"/>
</dbReference>
<sequence length="241" mass="26867">MRLISLVSGAVALVALHAQAAPLSSSEGQGLLNYVGGYVQDVSVYMTCPGHDSVSGTDDASVMDEISFDELESLDAVNGEEYWFRFENSETATSGDILQLPERNETKAYEEHAYKWISHDHTTVTEKSKHRRVPCLHVLPAGTRAALLKIAHRFEETRVAKRAVNCVTKDHEHGVIGINGILKDTLGRTALHIFRSKVVRTVVKETVTKAGVKKTKHTTITKRKVSKTTLREDQERLERFE</sequence>
<organism evidence="1 2">
    <name type="scientific">Artomyces pyxidatus</name>
    <dbReference type="NCBI Taxonomy" id="48021"/>
    <lineage>
        <taxon>Eukaryota</taxon>
        <taxon>Fungi</taxon>
        <taxon>Dikarya</taxon>
        <taxon>Basidiomycota</taxon>
        <taxon>Agaricomycotina</taxon>
        <taxon>Agaricomycetes</taxon>
        <taxon>Russulales</taxon>
        <taxon>Auriscalpiaceae</taxon>
        <taxon>Artomyces</taxon>
    </lineage>
</organism>
<reference evidence="1" key="1">
    <citation type="submission" date="2021-03" db="EMBL/GenBank/DDBJ databases">
        <authorList>
            <consortium name="DOE Joint Genome Institute"/>
            <person name="Ahrendt S."/>
            <person name="Looney B.P."/>
            <person name="Miyauchi S."/>
            <person name="Morin E."/>
            <person name="Drula E."/>
            <person name="Courty P.E."/>
            <person name="Chicoki N."/>
            <person name="Fauchery L."/>
            <person name="Kohler A."/>
            <person name="Kuo A."/>
            <person name="Labutti K."/>
            <person name="Pangilinan J."/>
            <person name="Lipzen A."/>
            <person name="Riley R."/>
            <person name="Andreopoulos W."/>
            <person name="He G."/>
            <person name="Johnson J."/>
            <person name="Barry K.W."/>
            <person name="Grigoriev I.V."/>
            <person name="Nagy L."/>
            <person name="Hibbett D."/>
            <person name="Henrissat B."/>
            <person name="Matheny P.B."/>
            <person name="Labbe J."/>
            <person name="Martin F."/>
        </authorList>
    </citation>
    <scope>NUCLEOTIDE SEQUENCE</scope>
    <source>
        <strain evidence="1">HHB10654</strain>
    </source>
</reference>
<reference evidence="1" key="2">
    <citation type="journal article" date="2022" name="New Phytol.">
        <title>Evolutionary transition to the ectomycorrhizal habit in the genomes of a hyperdiverse lineage of mushroom-forming fungi.</title>
        <authorList>
            <person name="Looney B."/>
            <person name="Miyauchi S."/>
            <person name="Morin E."/>
            <person name="Drula E."/>
            <person name="Courty P.E."/>
            <person name="Kohler A."/>
            <person name="Kuo A."/>
            <person name="LaButti K."/>
            <person name="Pangilinan J."/>
            <person name="Lipzen A."/>
            <person name="Riley R."/>
            <person name="Andreopoulos W."/>
            <person name="He G."/>
            <person name="Johnson J."/>
            <person name="Nolan M."/>
            <person name="Tritt A."/>
            <person name="Barry K.W."/>
            <person name="Grigoriev I.V."/>
            <person name="Nagy L.G."/>
            <person name="Hibbett D."/>
            <person name="Henrissat B."/>
            <person name="Matheny P.B."/>
            <person name="Labbe J."/>
            <person name="Martin F.M."/>
        </authorList>
    </citation>
    <scope>NUCLEOTIDE SEQUENCE</scope>
    <source>
        <strain evidence="1">HHB10654</strain>
    </source>
</reference>
<dbReference type="EMBL" id="MU277193">
    <property type="protein sequence ID" value="KAI0066260.1"/>
    <property type="molecule type" value="Genomic_DNA"/>
</dbReference>
<proteinExistence type="predicted"/>
<gene>
    <name evidence="1" type="ORF">BV25DRAFT_1525168</name>
</gene>